<dbReference type="InterPro" id="IPR018376">
    <property type="entry name" value="Enoyl-CoA_hyd/isom_CS"/>
</dbReference>
<dbReference type="PANTHER" id="PTHR11941">
    <property type="entry name" value="ENOYL-COA HYDRATASE-RELATED"/>
    <property type="match status" value="1"/>
</dbReference>
<dbReference type="FunFam" id="3.90.226.10:FF:000009">
    <property type="entry name" value="Carnitinyl-CoA dehydratase"/>
    <property type="match status" value="1"/>
</dbReference>
<comment type="caution">
    <text evidence="4">The sequence shown here is derived from an EMBL/GenBank/DDBJ whole genome shotgun (WGS) entry which is preliminary data.</text>
</comment>
<dbReference type="PANTHER" id="PTHR11941:SF54">
    <property type="entry name" value="ENOYL-COA HYDRATASE, MITOCHONDRIAL"/>
    <property type="match status" value="1"/>
</dbReference>
<name>A0A7C4EVK4_9BACT</name>
<dbReference type="Pfam" id="PF00378">
    <property type="entry name" value="ECH_1"/>
    <property type="match status" value="1"/>
</dbReference>
<dbReference type="SUPFAM" id="SSF52096">
    <property type="entry name" value="ClpP/crotonase"/>
    <property type="match status" value="1"/>
</dbReference>
<dbReference type="InterPro" id="IPR029045">
    <property type="entry name" value="ClpP/crotonase-like_dom_sf"/>
</dbReference>
<protein>
    <submittedName>
        <fullName evidence="4">Enoyl-CoA hydratase</fullName>
    </submittedName>
</protein>
<organism evidence="4">
    <name type="scientific">Desulfomonile tiedjei</name>
    <dbReference type="NCBI Taxonomy" id="2358"/>
    <lineage>
        <taxon>Bacteria</taxon>
        <taxon>Pseudomonadati</taxon>
        <taxon>Thermodesulfobacteriota</taxon>
        <taxon>Desulfomonilia</taxon>
        <taxon>Desulfomonilales</taxon>
        <taxon>Desulfomonilaceae</taxon>
        <taxon>Desulfomonile</taxon>
    </lineage>
</organism>
<keyword evidence="2" id="KW-0456">Lyase</keyword>
<dbReference type="InterPro" id="IPR014748">
    <property type="entry name" value="Enoyl-CoA_hydra_C"/>
</dbReference>
<dbReference type="Gene3D" id="1.10.12.10">
    <property type="entry name" value="Lyase 2-enoyl-coa Hydratase, Chain A, domain 2"/>
    <property type="match status" value="1"/>
</dbReference>
<proteinExistence type="inferred from homology"/>
<reference evidence="4" key="1">
    <citation type="journal article" date="2020" name="mSystems">
        <title>Genome- and Community-Level Interaction Insights into Carbon Utilization and Element Cycling Functions of Hydrothermarchaeota in Hydrothermal Sediment.</title>
        <authorList>
            <person name="Zhou Z."/>
            <person name="Liu Y."/>
            <person name="Xu W."/>
            <person name="Pan J."/>
            <person name="Luo Z.H."/>
            <person name="Li M."/>
        </authorList>
    </citation>
    <scope>NUCLEOTIDE SEQUENCE [LARGE SCALE GENOMIC DNA]</scope>
    <source>
        <strain evidence="4">SpSt-769</strain>
    </source>
</reference>
<dbReference type="EMBL" id="DTGT01000269">
    <property type="protein sequence ID" value="HGH61353.1"/>
    <property type="molecule type" value="Genomic_DNA"/>
</dbReference>
<dbReference type="GO" id="GO:0016836">
    <property type="term" value="F:hydro-lyase activity"/>
    <property type="evidence" value="ECO:0007669"/>
    <property type="project" value="UniProtKB-ARBA"/>
</dbReference>
<dbReference type="FunFam" id="1.10.12.10:FF:000001">
    <property type="entry name" value="Probable enoyl-CoA hydratase, mitochondrial"/>
    <property type="match status" value="1"/>
</dbReference>
<dbReference type="InterPro" id="IPR001753">
    <property type="entry name" value="Enoyl-CoA_hydra/iso"/>
</dbReference>
<evidence type="ECO:0000313" key="4">
    <source>
        <dbReference type="EMBL" id="HGH61353.1"/>
    </source>
</evidence>
<dbReference type="CDD" id="cd06558">
    <property type="entry name" value="crotonase-like"/>
    <property type="match status" value="1"/>
</dbReference>
<comment type="similarity">
    <text evidence="1 3">Belongs to the enoyl-CoA hydratase/isomerase family.</text>
</comment>
<sequence>MKEEQTLLKETKDGVLVLTINRPDALNCFNMPLLTILGDTLKDVAIDRKVRVVVITGSTQGKNAFSTGADLKERAGMTPDQVRLYIQTIRNVFTMVEELPQPVIAAVNGYAFGGGLELALACDIRLASSTAIVGLTETSLAIIPGAGGTQRLPRVVGLARAKEMILRARRISAQEGLQYGLFLEVVEPDRLLSRSLEIAAEIAANGPVALAQAKFALNKGFEVSLPVGLAIESNAYAVTIPTRDRIEGLTAFKEKRKPVYTGE</sequence>
<dbReference type="AlphaFoldDB" id="A0A7C4EVK4"/>
<dbReference type="PROSITE" id="PS00166">
    <property type="entry name" value="ENOYL_COA_HYDRATASE"/>
    <property type="match status" value="1"/>
</dbReference>
<evidence type="ECO:0000256" key="2">
    <source>
        <dbReference type="ARBA" id="ARBA00023239"/>
    </source>
</evidence>
<evidence type="ECO:0000256" key="3">
    <source>
        <dbReference type="RuleBase" id="RU003707"/>
    </source>
</evidence>
<accession>A0A7C4EVK4</accession>
<gene>
    <name evidence="4" type="ORF">ENV54_08655</name>
</gene>
<dbReference type="GO" id="GO:0006635">
    <property type="term" value="P:fatty acid beta-oxidation"/>
    <property type="evidence" value="ECO:0007669"/>
    <property type="project" value="TreeGrafter"/>
</dbReference>
<dbReference type="Gene3D" id="3.90.226.10">
    <property type="entry name" value="2-enoyl-CoA Hydratase, Chain A, domain 1"/>
    <property type="match status" value="1"/>
</dbReference>
<evidence type="ECO:0000256" key="1">
    <source>
        <dbReference type="ARBA" id="ARBA00005254"/>
    </source>
</evidence>